<dbReference type="AlphaFoldDB" id="A0A2Z7DAV9"/>
<evidence type="ECO:0000313" key="1">
    <source>
        <dbReference type="EMBL" id="KZV56840.1"/>
    </source>
</evidence>
<protein>
    <submittedName>
        <fullName evidence="1">Uncharacterized protein</fullName>
    </submittedName>
</protein>
<name>A0A2Z7DAV9_9LAMI</name>
<organism evidence="1 2">
    <name type="scientific">Dorcoceras hygrometricum</name>
    <dbReference type="NCBI Taxonomy" id="472368"/>
    <lineage>
        <taxon>Eukaryota</taxon>
        <taxon>Viridiplantae</taxon>
        <taxon>Streptophyta</taxon>
        <taxon>Embryophyta</taxon>
        <taxon>Tracheophyta</taxon>
        <taxon>Spermatophyta</taxon>
        <taxon>Magnoliopsida</taxon>
        <taxon>eudicotyledons</taxon>
        <taxon>Gunneridae</taxon>
        <taxon>Pentapetalae</taxon>
        <taxon>asterids</taxon>
        <taxon>lamiids</taxon>
        <taxon>Lamiales</taxon>
        <taxon>Gesneriaceae</taxon>
        <taxon>Didymocarpoideae</taxon>
        <taxon>Trichosporeae</taxon>
        <taxon>Loxocarpinae</taxon>
        <taxon>Dorcoceras</taxon>
    </lineage>
</organism>
<keyword evidence="2" id="KW-1185">Reference proteome</keyword>
<sequence>MILLMSSFRLAVATGILRLVNFFLYDLALSLAPGSSIDWFYCSFLLIADVTADVIITDSSSSIEGAWGLGGFLWDRLGGGVAQPVGLRPGWPEQGGRRGFVTAGRGCVEVNIAWENDFKISGPMDPDVRSGEVAVAYGSRGFVDFELYRHLMRFQASLTLSSVSIRKIILSSSILTKSCTN</sequence>
<gene>
    <name evidence="1" type="ORF">F511_20080</name>
</gene>
<proteinExistence type="predicted"/>
<dbReference type="Proteomes" id="UP000250235">
    <property type="component" value="Unassembled WGS sequence"/>
</dbReference>
<accession>A0A2Z7DAV9</accession>
<reference evidence="1 2" key="1">
    <citation type="journal article" date="2015" name="Proc. Natl. Acad. Sci. U.S.A.">
        <title>The resurrection genome of Boea hygrometrica: A blueprint for survival of dehydration.</title>
        <authorList>
            <person name="Xiao L."/>
            <person name="Yang G."/>
            <person name="Zhang L."/>
            <person name="Yang X."/>
            <person name="Zhao S."/>
            <person name="Ji Z."/>
            <person name="Zhou Q."/>
            <person name="Hu M."/>
            <person name="Wang Y."/>
            <person name="Chen M."/>
            <person name="Xu Y."/>
            <person name="Jin H."/>
            <person name="Xiao X."/>
            <person name="Hu G."/>
            <person name="Bao F."/>
            <person name="Hu Y."/>
            <person name="Wan P."/>
            <person name="Li L."/>
            <person name="Deng X."/>
            <person name="Kuang T."/>
            <person name="Xiang C."/>
            <person name="Zhu J.K."/>
            <person name="Oliver M.J."/>
            <person name="He Y."/>
        </authorList>
    </citation>
    <scope>NUCLEOTIDE SEQUENCE [LARGE SCALE GENOMIC DNA]</scope>
    <source>
        <strain evidence="2">cv. XS01</strain>
    </source>
</reference>
<dbReference type="EMBL" id="KQ987767">
    <property type="protein sequence ID" value="KZV56840.1"/>
    <property type="molecule type" value="Genomic_DNA"/>
</dbReference>
<evidence type="ECO:0000313" key="2">
    <source>
        <dbReference type="Proteomes" id="UP000250235"/>
    </source>
</evidence>